<dbReference type="Proteomes" id="UP000503308">
    <property type="component" value="Chromosome"/>
</dbReference>
<evidence type="ECO:0000313" key="7">
    <source>
        <dbReference type="Proteomes" id="UP000503308"/>
    </source>
</evidence>
<keyword evidence="4 6" id="KW-0067">ATP-binding</keyword>
<dbReference type="GO" id="GO:0005524">
    <property type="term" value="F:ATP binding"/>
    <property type="evidence" value="ECO:0007669"/>
    <property type="project" value="UniProtKB-KW"/>
</dbReference>
<name>A0A858SMM9_9RHOB</name>
<evidence type="ECO:0000256" key="4">
    <source>
        <dbReference type="ARBA" id="ARBA00022840"/>
    </source>
</evidence>
<dbReference type="InterPro" id="IPR008995">
    <property type="entry name" value="Mo/tungstate-bd_C_term_dom"/>
</dbReference>
<dbReference type="InterPro" id="IPR013611">
    <property type="entry name" value="Transp-assoc_OB_typ2"/>
</dbReference>
<comment type="similarity">
    <text evidence="1">Belongs to the ABC transporter superfamily.</text>
</comment>
<feature type="domain" description="ABC transporter" evidence="5">
    <location>
        <begin position="4"/>
        <end position="234"/>
    </location>
</feature>
<reference evidence="6 7" key="1">
    <citation type="submission" date="2020-02" db="EMBL/GenBank/DDBJ databases">
        <title>Genome sequence of Roseobacter ponti.</title>
        <authorList>
            <person name="Hollensteiner J."/>
            <person name="Schneider D."/>
            <person name="Poehlein A."/>
            <person name="Daniel R."/>
        </authorList>
    </citation>
    <scope>NUCLEOTIDE SEQUENCE [LARGE SCALE GENOMIC DNA]</scope>
    <source>
        <strain evidence="6 7">DSM 106830</strain>
    </source>
</reference>
<dbReference type="InterPro" id="IPR003593">
    <property type="entry name" value="AAA+_ATPase"/>
</dbReference>
<sequence length="345" mass="37828">MSDVRITDIRKSYGSVEVIHGLNVDIADGEFVALVGPSGCGKSTLLRMIAGLEPINSGTISIGERVVNNLPPAERDIAMVFQTYALYPHKSVAENMGFALKVAKTSRAEIDRRVKEAAEILSLTEYLDRKPRHLSGGQRQRVAMGRAIVRDPQVFLFDEPLSNLDAKLRIQMRTEIKELHQRLKTTTVFVTHDQIEAMTLADRIVVMQGGRIEQVGTPLDLYDNPANEFVATFIGAPSMNLLPATLNAGRLQIGDHSFAGPSGSGDVRLGVRPEHLILRDDGLPMEVKVVEPTGSETMVFLNHKGQDVTAVFRERHAFAPGSTIHLTPDPDHIHCFDAGTGARLI</sequence>
<evidence type="ECO:0000256" key="1">
    <source>
        <dbReference type="ARBA" id="ARBA00005417"/>
    </source>
</evidence>
<dbReference type="NCBIfam" id="NF008653">
    <property type="entry name" value="PRK11650.1"/>
    <property type="match status" value="1"/>
</dbReference>
<dbReference type="PROSITE" id="PS00211">
    <property type="entry name" value="ABC_TRANSPORTER_1"/>
    <property type="match status" value="1"/>
</dbReference>
<evidence type="ECO:0000313" key="6">
    <source>
        <dbReference type="EMBL" id="QJF50109.1"/>
    </source>
</evidence>
<dbReference type="InterPro" id="IPR017871">
    <property type="entry name" value="ABC_transporter-like_CS"/>
</dbReference>
<keyword evidence="3" id="KW-0547">Nucleotide-binding</keyword>
<evidence type="ECO:0000256" key="2">
    <source>
        <dbReference type="ARBA" id="ARBA00022448"/>
    </source>
</evidence>
<accession>A0A858SMM9</accession>
<dbReference type="PANTHER" id="PTHR43875">
    <property type="entry name" value="MALTODEXTRIN IMPORT ATP-BINDING PROTEIN MSMX"/>
    <property type="match status" value="1"/>
</dbReference>
<protein>
    <submittedName>
        <fullName evidence="6">sn-glycerol-3-phosphate ABC transporter ATP-binding protein UgpC</fullName>
    </submittedName>
</protein>
<dbReference type="InterPro" id="IPR012340">
    <property type="entry name" value="NA-bd_OB-fold"/>
</dbReference>
<dbReference type="Gene3D" id="2.40.50.140">
    <property type="entry name" value="Nucleic acid-binding proteins"/>
    <property type="match status" value="1"/>
</dbReference>
<dbReference type="GO" id="GO:0140359">
    <property type="term" value="F:ABC-type transporter activity"/>
    <property type="evidence" value="ECO:0007669"/>
    <property type="project" value="InterPro"/>
</dbReference>
<dbReference type="RefSeq" id="WP_169639333.1">
    <property type="nucleotide sequence ID" value="NZ_CP048788.1"/>
</dbReference>
<organism evidence="6 7">
    <name type="scientific">Roseobacter ponti</name>
    <dbReference type="NCBI Taxonomy" id="1891787"/>
    <lineage>
        <taxon>Bacteria</taxon>
        <taxon>Pseudomonadati</taxon>
        <taxon>Pseudomonadota</taxon>
        <taxon>Alphaproteobacteria</taxon>
        <taxon>Rhodobacterales</taxon>
        <taxon>Roseobacteraceae</taxon>
        <taxon>Roseobacter</taxon>
    </lineage>
</organism>
<keyword evidence="2" id="KW-0813">Transport</keyword>
<dbReference type="FunFam" id="3.40.50.300:FF:000042">
    <property type="entry name" value="Maltose/maltodextrin ABC transporter, ATP-binding protein"/>
    <property type="match status" value="1"/>
</dbReference>
<dbReference type="GO" id="GO:0055052">
    <property type="term" value="C:ATP-binding cassette (ABC) transporter complex, substrate-binding subunit-containing"/>
    <property type="evidence" value="ECO:0007669"/>
    <property type="project" value="TreeGrafter"/>
</dbReference>
<evidence type="ECO:0000256" key="3">
    <source>
        <dbReference type="ARBA" id="ARBA00022741"/>
    </source>
</evidence>
<dbReference type="AlphaFoldDB" id="A0A858SMM9"/>
<dbReference type="InterPro" id="IPR027417">
    <property type="entry name" value="P-loop_NTPase"/>
</dbReference>
<dbReference type="Pfam" id="PF08402">
    <property type="entry name" value="TOBE_2"/>
    <property type="match status" value="1"/>
</dbReference>
<dbReference type="InterPro" id="IPR015855">
    <property type="entry name" value="ABC_transpr_MalK-like"/>
</dbReference>
<dbReference type="SMART" id="SM00382">
    <property type="entry name" value="AAA"/>
    <property type="match status" value="1"/>
</dbReference>
<dbReference type="SUPFAM" id="SSF52540">
    <property type="entry name" value="P-loop containing nucleoside triphosphate hydrolases"/>
    <property type="match status" value="1"/>
</dbReference>
<dbReference type="InterPro" id="IPR047641">
    <property type="entry name" value="ABC_transpr_MalK/UgpC-like"/>
</dbReference>
<evidence type="ECO:0000259" key="5">
    <source>
        <dbReference type="PROSITE" id="PS50893"/>
    </source>
</evidence>
<dbReference type="GO" id="GO:0016887">
    <property type="term" value="F:ATP hydrolysis activity"/>
    <property type="evidence" value="ECO:0007669"/>
    <property type="project" value="InterPro"/>
</dbReference>
<dbReference type="PROSITE" id="PS50893">
    <property type="entry name" value="ABC_TRANSPORTER_2"/>
    <property type="match status" value="1"/>
</dbReference>
<dbReference type="KEGG" id="rpon:G3256_02460"/>
<gene>
    <name evidence="6" type="primary">ugpC</name>
    <name evidence="6" type="ORF">G3256_02460</name>
</gene>
<dbReference type="Gene3D" id="3.40.50.300">
    <property type="entry name" value="P-loop containing nucleotide triphosphate hydrolases"/>
    <property type="match status" value="1"/>
</dbReference>
<dbReference type="PANTHER" id="PTHR43875:SF10">
    <property type="entry name" value="BLL2173 PROTEIN"/>
    <property type="match status" value="1"/>
</dbReference>
<dbReference type="SUPFAM" id="SSF50331">
    <property type="entry name" value="MOP-like"/>
    <property type="match status" value="1"/>
</dbReference>
<dbReference type="Pfam" id="PF00005">
    <property type="entry name" value="ABC_tran"/>
    <property type="match status" value="1"/>
</dbReference>
<dbReference type="InterPro" id="IPR003439">
    <property type="entry name" value="ABC_transporter-like_ATP-bd"/>
</dbReference>
<proteinExistence type="inferred from homology"/>
<dbReference type="CDD" id="cd03301">
    <property type="entry name" value="ABC_MalK_N"/>
    <property type="match status" value="1"/>
</dbReference>
<keyword evidence="7" id="KW-1185">Reference proteome</keyword>
<dbReference type="GO" id="GO:0008643">
    <property type="term" value="P:carbohydrate transport"/>
    <property type="evidence" value="ECO:0007669"/>
    <property type="project" value="InterPro"/>
</dbReference>
<dbReference type="EMBL" id="CP048788">
    <property type="protein sequence ID" value="QJF50109.1"/>
    <property type="molecule type" value="Genomic_DNA"/>
</dbReference>